<sequence>MSGAEALGIASGIITLIEASAKLYRAANDVSGLPAALNDVAARLPLVQCTLVNIHDTLLQDSPAPEDRHALGRALEACRDKASSLEAIFQAVVPGPGASRVERYRKALHAVSRSEKATGLMEGILADLQLLMSTRIFQGRIPGAMEIEGKTPTRVVRQQSFFANTGSGGQYIHEGEGGQNINFGQGPQFHGPITGSLYFTAQP</sequence>
<dbReference type="EMBL" id="JAGSXJ010000017">
    <property type="protein sequence ID" value="KAH6683642.1"/>
    <property type="molecule type" value="Genomic_DNA"/>
</dbReference>
<organism evidence="2 3">
    <name type="scientific">Plectosphaerella plurivora</name>
    <dbReference type="NCBI Taxonomy" id="936078"/>
    <lineage>
        <taxon>Eukaryota</taxon>
        <taxon>Fungi</taxon>
        <taxon>Dikarya</taxon>
        <taxon>Ascomycota</taxon>
        <taxon>Pezizomycotina</taxon>
        <taxon>Sordariomycetes</taxon>
        <taxon>Hypocreomycetidae</taxon>
        <taxon>Glomerellales</taxon>
        <taxon>Plectosphaerellaceae</taxon>
        <taxon>Plectosphaerella</taxon>
    </lineage>
</organism>
<name>A0A9P9A8L3_9PEZI</name>
<dbReference type="Proteomes" id="UP000770015">
    <property type="component" value="Unassembled WGS sequence"/>
</dbReference>
<feature type="domain" description="NACHT-NTPase and P-loop NTPases N-terminal" evidence="1">
    <location>
        <begin position="11"/>
        <end position="131"/>
    </location>
</feature>
<dbReference type="OrthoDB" id="674604at2759"/>
<evidence type="ECO:0000313" key="3">
    <source>
        <dbReference type="Proteomes" id="UP000770015"/>
    </source>
</evidence>
<dbReference type="InterPro" id="IPR031352">
    <property type="entry name" value="SesA"/>
</dbReference>
<reference evidence="2" key="1">
    <citation type="journal article" date="2021" name="Nat. Commun.">
        <title>Genetic determinants of endophytism in the Arabidopsis root mycobiome.</title>
        <authorList>
            <person name="Mesny F."/>
            <person name="Miyauchi S."/>
            <person name="Thiergart T."/>
            <person name="Pickel B."/>
            <person name="Atanasova L."/>
            <person name="Karlsson M."/>
            <person name="Huettel B."/>
            <person name="Barry K.W."/>
            <person name="Haridas S."/>
            <person name="Chen C."/>
            <person name="Bauer D."/>
            <person name="Andreopoulos W."/>
            <person name="Pangilinan J."/>
            <person name="LaButti K."/>
            <person name="Riley R."/>
            <person name="Lipzen A."/>
            <person name="Clum A."/>
            <person name="Drula E."/>
            <person name="Henrissat B."/>
            <person name="Kohler A."/>
            <person name="Grigoriev I.V."/>
            <person name="Martin F.M."/>
            <person name="Hacquard S."/>
        </authorList>
    </citation>
    <scope>NUCLEOTIDE SEQUENCE</scope>
    <source>
        <strain evidence="2">MPI-SDFR-AT-0117</strain>
    </source>
</reference>
<keyword evidence="3" id="KW-1185">Reference proteome</keyword>
<proteinExistence type="predicted"/>
<dbReference type="Pfam" id="PF17107">
    <property type="entry name" value="SesA"/>
    <property type="match status" value="1"/>
</dbReference>
<comment type="caution">
    <text evidence="2">The sequence shown here is derived from an EMBL/GenBank/DDBJ whole genome shotgun (WGS) entry which is preliminary data.</text>
</comment>
<gene>
    <name evidence="2" type="ORF">F5X68DRAFT_23038</name>
</gene>
<dbReference type="AlphaFoldDB" id="A0A9P9A8L3"/>
<evidence type="ECO:0000313" key="2">
    <source>
        <dbReference type="EMBL" id="KAH6683642.1"/>
    </source>
</evidence>
<accession>A0A9P9A8L3</accession>
<protein>
    <recommendedName>
        <fullName evidence="1">NACHT-NTPase and P-loop NTPases N-terminal domain-containing protein</fullName>
    </recommendedName>
</protein>
<evidence type="ECO:0000259" key="1">
    <source>
        <dbReference type="Pfam" id="PF17107"/>
    </source>
</evidence>